<feature type="domain" description="HTH rpiR-type" evidence="1">
    <location>
        <begin position="1"/>
        <end position="77"/>
    </location>
</feature>
<dbReference type="RefSeq" id="WP_047338806.1">
    <property type="nucleotide sequence ID" value="NZ_LDED01000021.1"/>
</dbReference>
<dbReference type="EMBL" id="NFLC01000011">
    <property type="protein sequence ID" value="OUQ10262.1"/>
    <property type="molecule type" value="Genomic_DNA"/>
</dbReference>
<dbReference type="InterPro" id="IPR036388">
    <property type="entry name" value="WH-like_DNA-bd_sf"/>
</dbReference>
<dbReference type="PANTHER" id="PTHR30514">
    <property type="entry name" value="GLUCOKINASE"/>
    <property type="match status" value="1"/>
</dbReference>
<dbReference type="InterPro" id="IPR047640">
    <property type="entry name" value="RpiR-like"/>
</dbReference>
<evidence type="ECO:0000313" key="3">
    <source>
        <dbReference type="Proteomes" id="UP000196074"/>
    </source>
</evidence>
<reference evidence="3" key="1">
    <citation type="submission" date="2017-04" db="EMBL/GenBank/DDBJ databases">
        <title>Function of individual gut microbiota members based on whole genome sequencing of pure cultures obtained from chicken caecum.</title>
        <authorList>
            <person name="Medvecky M."/>
            <person name="Cejkova D."/>
            <person name="Polansky O."/>
            <person name="Karasova D."/>
            <person name="Kubasova T."/>
            <person name="Cizek A."/>
            <person name="Rychlik I."/>
        </authorList>
    </citation>
    <scope>NUCLEOTIDE SEQUENCE [LARGE SCALE GENOMIC DNA]</scope>
    <source>
        <strain evidence="3">An144</strain>
    </source>
</reference>
<name>A0A1Y4R0J8_9ENTE</name>
<dbReference type="InterPro" id="IPR000281">
    <property type="entry name" value="HTH_RpiR"/>
</dbReference>
<evidence type="ECO:0000313" key="2">
    <source>
        <dbReference type="EMBL" id="OUQ10262.1"/>
    </source>
</evidence>
<dbReference type="AlphaFoldDB" id="A0A1Y4R0J8"/>
<proteinExistence type="predicted"/>
<dbReference type="GO" id="GO:0097367">
    <property type="term" value="F:carbohydrate derivative binding"/>
    <property type="evidence" value="ECO:0007669"/>
    <property type="project" value="InterPro"/>
</dbReference>
<sequence>MRIQDRIQKHKAKLTSTDWMIYDYLDKNQKELPEWTMERIAQDLHISTTTLFRFCSKLEISGFSELKAIIKNESQAILTQADISLNYHQVVDYIYEYDTQELFFRMNSSKKIYIYADGEVELRVAKEIQRIFQQSNFQIYLLPNELALTSSLKQLTDELLWIIKLSDDGQFPLALYTNHKDIYKILLAPAQKVNVFFDELLFIPNVYRKEFKMITPYILACEILYLKLHLA</sequence>
<dbReference type="InterPro" id="IPR009057">
    <property type="entry name" value="Homeodomain-like_sf"/>
</dbReference>
<dbReference type="GO" id="GO:0003700">
    <property type="term" value="F:DNA-binding transcription factor activity"/>
    <property type="evidence" value="ECO:0007669"/>
    <property type="project" value="InterPro"/>
</dbReference>
<dbReference type="Gene3D" id="1.10.10.10">
    <property type="entry name" value="Winged helix-like DNA-binding domain superfamily/Winged helix DNA-binding domain"/>
    <property type="match status" value="1"/>
</dbReference>
<dbReference type="GO" id="GO:0003677">
    <property type="term" value="F:DNA binding"/>
    <property type="evidence" value="ECO:0007669"/>
    <property type="project" value="InterPro"/>
</dbReference>
<dbReference type="PROSITE" id="PS51071">
    <property type="entry name" value="HTH_RPIR"/>
    <property type="match status" value="1"/>
</dbReference>
<evidence type="ECO:0000259" key="1">
    <source>
        <dbReference type="PROSITE" id="PS51071"/>
    </source>
</evidence>
<accession>A0A1Y4R0J8</accession>
<dbReference type="SUPFAM" id="SSF46689">
    <property type="entry name" value="Homeodomain-like"/>
    <property type="match status" value="1"/>
</dbReference>
<protein>
    <recommendedName>
        <fullName evidence="1">HTH rpiR-type domain-containing protein</fullName>
    </recommendedName>
</protein>
<dbReference type="PANTHER" id="PTHR30514:SF1">
    <property type="entry name" value="HTH-TYPE TRANSCRIPTIONAL REGULATOR HEXR-RELATED"/>
    <property type="match status" value="1"/>
</dbReference>
<organism evidence="2 3">
    <name type="scientific">Enterococcus cecorum</name>
    <dbReference type="NCBI Taxonomy" id="44008"/>
    <lineage>
        <taxon>Bacteria</taxon>
        <taxon>Bacillati</taxon>
        <taxon>Bacillota</taxon>
        <taxon>Bacilli</taxon>
        <taxon>Lactobacillales</taxon>
        <taxon>Enterococcaceae</taxon>
        <taxon>Enterococcus</taxon>
    </lineage>
</organism>
<comment type="caution">
    <text evidence="2">The sequence shown here is derived from an EMBL/GenBank/DDBJ whole genome shotgun (WGS) entry which is preliminary data.</text>
</comment>
<dbReference type="Proteomes" id="UP000196074">
    <property type="component" value="Unassembled WGS sequence"/>
</dbReference>
<gene>
    <name evidence="2" type="ORF">B5E88_06860</name>
</gene>
<dbReference type="Pfam" id="PF01418">
    <property type="entry name" value="HTH_6"/>
    <property type="match status" value="1"/>
</dbReference>